<feature type="chain" id="PRO_5047092626" evidence="1">
    <location>
        <begin position="19"/>
        <end position="445"/>
    </location>
</feature>
<dbReference type="SUPFAM" id="SSF63829">
    <property type="entry name" value="Calcium-dependent phosphotriesterase"/>
    <property type="match status" value="1"/>
</dbReference>
<dbReference type="PROSITE" id="PS51257">
    <property type="entry name" value="PROKAR_LIPOPROTEIN"/>
    <property type="match status" value="1"/>
</dbReference>
<keyword evidence="3" id="KW-1185">Reference proteome</keyword>
<evidence type="ECO:0000256" key="1">
    <source>
        <dbReference type="SAM" id="SignalP"/>
    </source>
</evidence>
<name>A0ABS0N4W3_9SPHN</name>
<keyword evidence="1" id="KW-0732">Signal</keyword>
<evidence type="ECO:0000313" key="3">
    <source>
        <dbReference type="Proteomes" id="UP000602442"/>
    </source>
</evidence>
<dbReference type="Gene3D" id="2.120.10.30">
    <property type="entry name" value="TolB, C-terminal domain"/>
    <property type="match status" value="1"/>
</dbReference>
<sequence>MLRLTLLLAAAFSTTACASRIELPGSVLPPEQEAAAAVEGMGAPEPWRSVDATTAQITDAEGLAQLAEDFPDSASVRLRLLGNAYRDDRPDDVLQNWHWLMDRNYWLEHQTVVQLGAYLASKGEQYTGGVGDDLRIAHEATLDLPRESSELISVVPEAIRLPEAVLRDESNGRTLVTSIVCRGLFSQDDGAAWREVVIDDAGSLAGIALDEPRGLIWIGSGVVDQTPNPETAFRGIIAIDRITLEERRRVPAPDGVSISDIAVGPDGTVYGSDPVGGGVYSAALGDIAMQTFIAPGTFRSPQGIAVRPDNTALYISDYRYGLAQVMIRSRIAYRMRAAQPMLLDGVDGLRLRGNELIAVQNGLDPQRVTAFELGQGIGVIAANRTLEIANPDWTEPLGGSISGDSFYYIGTGQWDIYGEGGVVNEGASSRPAQIRRLQLVETPPE</sequence>
<gene>
    <name evidence="2" type="ORF">I5L03_09085</name>
</gene>
<protein>
    <submittedName>
        <fullName evidence="2">Uncharacterized protein</fullName>
    </submittedName>
</protein>
<dbReference type="RefSeq" id="WP_197921417.1">
    <property type="nucleotide sequence ID" value="NZ_CAWPTA010000007.1"/>
</dbReference>
<evidence type="ECO:0000313" key="2">
    <source>
        <dbReference type="EMBL" id="MBH5322739.1"/>
    </source>
</evidence>
<comment type="caution">
    <text evidence="2">The sequence shown here is derived from an EMBL/GenBank/DDBJ whole genome shotgun (WGS) entry which is preliminary data.</text>
</comment>
<organism evidence="2 3">
    <name type="scientific">Aurantiacibacter sediminis</name>
    <dbReference type="NCBI Taxonomy" id="2793064"/>
    <lineage>
        <taxon>Bacteria</taxon>
        <taxon>Pseudomonadati</taxon>
        <taxon>Pseudomonadota</taxon>
        <taxon>Alphaproteobacteria</taxon>
        <taxon>Sphingomonadales</taxon>
        <taxon>Erythrobacteraceae</taxon>
        <taxon>Aurantiacibacter</taxon>
    </lineage>
</organism>
<feature type="signal peptide" evidence="1">
    <location>
        <begin position="1"/>
        <end position="18"/>
    </location>
</feature>
<accession>A0ABS0N4W3</accession>
<proteinExistence type="predicted"/>
<reference evidence="2 3" key="1">
    <citation type="submission" date="2020-11" db="EMBL/GenBank/DDBJ databases">
        <title>Erythrobacter sediminis sp. nov., a marine bacterium from a tidal flat of Garorim Bay.</title>
        <authorList>
            <person name="Kim D."/>
            <person name="Yoo Y."/>
            <person name="Kim J.-J."/>
        </authorList>
    </citation>
    <scope>NUCLEOTIDE SEQUENCE [LARGE SCALE GENOMIC DNA]</scope>
    <source>
        <strain evidence="2 3">JGD-13</strain>
    </source>
</reference>
<dbReference type="Proteomes" id="UP000602442">
    <property type="component" value="Unassembled WGS sequence"/>
</dbReference>
<dbReference type="EMBL" id="JAEANY010000002">
    <property type="protein sequence ID" value="MBH5322739.1"/>
    <property type="molecule type" value="Genomic_DNA"/>
</dbReference>
<dbReference type="InterPro" id="IPR011042">
    <property type="entry name" value="6-blade_b-propeller_TolB-like"/>
</dbReference>